<evidence type="ECO:0000313" key="3">
    <source>
        <dbReference type="Proteomes" id="UP000241462"/>
    </source>
</evidence>
<feature type="transmembrane region" description="Helical" evidence="1">
    <location>
        <begin position="126"/>
        <end position="146"/>
    </location>
</feature>
<keyword evidence="1" id="KW-0812">Transmembrane</keyword>
<keyword evidence="1" id="KW-1133">Transmembrane helix</keyword>
<evidence type="ECO:0000256" key="1">
    <source>
        <dbReference type="SAM" id="Phobius"/>
    </source>
</evidence>
<reference evidence="2 3" key="1">
    <citation type="journal article" date="2018" name="Mycol. Prog.">
        <title>Coniella lustricola, a new species from submerged detritus.</title>
        <authorList>
            <person name="Raudabaugh D.B."/>
            <person name="Iturriaga T."/>
            <person name="Carver A."/>
            <person name="Mondo S."/>
            <person name="Pangilinan J."/>
            <person name="Lipzen A."/>
            <person name="He G."/>
            <person name="Amirebrahimi M."/>
            <person name="Grigoriev I.V."/>
            <person name="Miller A.N."/>
        </authorList>
    </citation>
    <scope>NUCLEOTIDE SEQUENCE [LARGE SCALE GENOMIC DNA]</scope>
    <source>
        <strain evidence="2 3">B22-T-1</strain>
    </source>
</reference>
<dbReference type="AlphaFoldDB" id="A0A2T3ADL4"/>
<keyword evidence="3" id="KW-1185">Reference proteome</keyword>
<dbReference type="Proteomes" id="UP000241462">
    <property type="component" value="Unassembled WGS sequence"/>
</dbReference>
<accession>A0A2T3ADL4</accession>
<keyword evidence="1" id="KW-0472">Membrane</keyword>
<gene>
    <name evidence="2" type="ORF">BD289DRAFT_428752</name>
</gene>
<protein>
    <submittedName>
        <fullName evidence="2">Uncharacterized protein</fullName>
    </submittedName>
</protein>
<evidence type="ECO:0000313" key="2">
    <source>
        <dbReference type="EMBL" id="PSR92383.1"/>
    </source>
</evidence>
<name>A0A2T3ADL4_9PEZI</name>
<organism evidence="2 3">
    <name type="scientific">Coniella lustricola</name>
    <dbReference type="NCBI Taxonomy" id="2025994"/>
    <lineage>
        <taxon>Eukaryota</taxon>
        <taxon>Fungi</taxon>
        <taxon>Dikarya</taxon>
        <taxon>Ascomycota</taxon>
        <taxon>Pezizomycotina</taxon>
        <taxon>Sordariomycetes</taxon>
        <taxon>Sordariomycetidae</taxon>
        <taxon>Diaporthales</taxon>
        <taxon>Schizoparmaceae</taxon>
        <taxon>Coniella</taxon>
    </lineage>
</organism>
<dbReference type="EMBL" id="KZ678406">
    <property type="protein sequence ID" value="PSR92383.1"/>
    <property type="molecule type" value="Genomic_DNA"/>
</dbReference>
<proteinExistence type="predicted"/>
<feature type="transmembrane region" description="Helical" evidence="1">
    <location>
        <begin position="158"/>
        <end position="173"/>
    </location>
</feature>
<dbReference type="OrthoDB" id="4768569at2759"/>
<sequence>MSAYPKLFSHSLRLFYRLTAFFHDPMSSTSPEFGSKSPAFGLRSCRLCGRSNSDTNDTGLLRSSHVAAELTPAIGSSLVATLCAIASDRPIILSTGPASFQDQNYRLESFDINDAAHRADFIYWELPPGVLLFACLALGACVSSFIYRHQRRNAQQSMYFATSLLGFGVIGRMEQVRMDMFLLTYVPWALCAAMLASPCGHALQEMATAKAKVRRRKSRRDEKIALIA</sequence>
<dbReference type="InParanoid" id="A0A2T3ADL4"/>
<feature type="transmembrane region" description="Helical" evidence="1">
    <location>
        <begin position="185"/>
        <end position="207"/>
    </location>
</feature>